<proteinExistence type="inferred from homology"/>
<feature type="compositionally biased region" description="Low complexity" evidence="3">
    <location>
        <begin position="1"/>
        <end position="17"/>
    </location>
</feature>
<dbReference type="PANTHER" id="PTHR26379">
    <property type="entry name" value="BTB/POZ AND MATH DOMAIN-CONTAINING PROTEIN 1"/>
    <property type="match status" value="1"/>
</dbReference>
<dbReference type="GO" id="GO:0016567">
    <property type="term" value="P:protein ubiquitination"/>
    <property type="evidence" value="ECO:0007669"/>
    <property type="project" value="InterPro"/>
</dbReference>
<comment type="pathway">
    <text evidence="1">Protein modification; protein ubiquitination.</text>
</comment>
<dbReference type="InterPro" id="IPR011333">
    <property type="entry name" value="SKP1/BTB/POZ_sf"/>
</dbReference>
<dbReference type="PANTHER" id="PTHR26379:SF506">
    <property type="entry name" value="BTB DOMAIN-CONTAINING PROTEIN"/>
    <property type="match status" value="1"/>
</dbReference>
<keyword evidence="7" id="KW-1185">Reference proteome</keyword>
<gene>
    <name evidence="6" type="ORF">SORBI_3002G027901</name>
</gene>
<dbReference type="InterPro" id="IPR000210">
    <property type="entry name" value="BTB/POZ_dom"/>
</dbReference>
<name>A0A1W0W1Y4_SORBI</name>
<evidence type="ECO:0000313" key="6">
    <source>
        <dbReference type="EMBL" id="OQU88408.1"/>
    </source>
</evidence>
<evidence type="ECO:0000256" key="2">
    <source>
        <dbReference type="ARBA" id="ARBA00010846"/>
    </source>
</evidence>
<dbReference type="Pfam" id="PF00651">
    <property type="entry name" value="BTB"/>
    <property type="match status" value="1"/>
</dbReference>
<dbReference type="Gramene" id="OQU88408">
    <property type="protein sequence ID" value="OQU88408"/>
    <property type="gene ID" value="SORBI_3002G027901"/>
</dbReference>
<keyword evidence="4" id="KW-1133">Transmembrane helix</keyword>
<reference evidence="7" key="2">
    <citation type="journal article" date="2018" name="Plant J.">
        <title>The Sorghum bicolor reference genome: improved assembly, gene annotations, a transcriptome atlas, and signatures of genome organization.</title>
        <authorList>
            <person name="McCormick R.F."/>
            <person name="Truong S.K."/>
            <person name="Sreedasyam A."/>
            <person name="Jenkins J."/>
            <person name="Shu S."/>
            <person name="Sims D."/>
            <person name="Kennedy M."/>
            <person name="Amirebrahimi M."/>
            <person name="Weers B.D."/>
            <person name="McKinley B."/>
            <person name="Mattison A."/>
            <person name="Morishige D.T."/>
            <person name="Grimwood J."/>
            <person name="Schmutz J."/>
            <person name="Mullet J.E."/>
        </authorList>
    </citation>
    <scope>NUCLEOTIDE SEQUENCE [LARGE SCALE GENOMIC DNA]</scope>
    <source>
        <strain evidence="7">cv. BTx623</strain>
    </source>
</reference>
<keyword evidence="4" id="KW-0812">Transmembrane</keyword>
<dbReference type="Proteomes" id="UP000000768">
    <property type="component" value="Chromosome 2"/>
</dbReference>
<dbReference type="EMBL" id="CM000761">
    <property type="protein sequence ID" value="OQU88408.1"/>
    <property type="molecule type" value="Genomic_DNA"/>
</dbReference>
<sequence>MPVSTTKPPAPTSATKPPVRRRPAPPRQISGGGSRSPPPAPPVLRALPWLRSMSDLPAALARLLETTTTTTTDGAVGADVEFEVGGKVFTAHKLVLAARSPVFREQFFGAAKEEATGYVRIWDMHPDTFEALLHYVYTDSLPPPAVLVPVTRGAGRGGARREEEAAAAAAVLSLAETQLCRRNNVVGVDTVLPMLALAERHQCWELKNRCLEFIASGENARAVMAATDDVEHLARSCPSLVKELVEILEAKEKAAATTSRRRPLMDSADALFFLFLALGFILACILPLRMWGFFEQK</sequence>
<protein>
    <recommendedName>
        <fullName evidence="5">BTB domain-containing protein</fullName>
    </recommendedName>
</protein>
<dbReference type="InParanoid" id="A0A1W0W1Y4"/>
<evidence type="ECO:0000256" key="1">
    <source>
        <dbReference type="ARBA" id="ARBA00004906"/>
    </source>
</evidence>
<keyword evidence="4" id="KW-0472">Membrane</keyword>
<feature type="region of interest" description="Disordered" evidence="3">
    <location>
        <begin position="1"/>
        <end position="44"/>
    </location>
</feature>
<dbReference type="SUPFAM" id="SSF54695">
    <property type="entry name" value="POZ domain"/>
    <property type="match status" value="1"/>
</dbReference>
<dbReference type="SMART" id="SM00225">
    <property type="entry name" value="BTB"/>
    <property type="match status" value="1"/>
</dbReference>
<dbReference type="AlphaFoldDB" id="A0A1W0W1Y4"/>
<feature type="transmembrane region" description="Helical" evidence="4">
    <location>
        <begin position="270"/>
        <end position="294"/>
    </location>
</feature>
<accession>A0A1W0W1Y4</accession>
<reference evidence="6 7" key="1">
    <citation type="journal article" date="2009" name="Nature">
        <title>The Sorghum bicolor genome and the diversification of grasses.</title>
        <authorList>
            <person name="Paterson A.H."/>
            <person name="Bowers J.E."/>
            <person name="Bruggmann R."/>
            <person name="Dubchak I."/>
            <person name="Grimwood J."/>
            <person name="Gundlach H."/>
            <person name="Haberer G."/>
            <person name="Hellsten U."/>
            <person name="Mitros T."/>
            <person name="Poliakov A."/>
            <person name="Schmutz J."/>
            <person name="Spannagl M."/>
            <person name="Tang H."/>
            <person name="Wang X."/>
            <person name="Wicker T."/>
            <person name="Bharti A.K."/>
            <person name="Chapman J."/>
            <person name="Feltus F.A."/>
            <person name="Gowik U."/>
            <person name="Grigoriev I.V."/>
            <person name="Lyons E."/>
            <person name="Maher C.A."/>
            <person name="Martis M."/>
            <person name="Narechania A."/>
            <person name="Otillar R.P."/>
            <person name="Penning B.W."/>
            <person name="Salamov A.A."/>
            <person name="Wang Y."/>
            <person name="Zhang L."/>
            <person name="Carpita N.C."/>
            <person name="Freeling M."/>
            <person name="Gingle A.R."/>
            <person name="Hash C.T."/>
            <person name="Keller B."/>
            <person name="Klein P."/>
            <person name="Kresovich S."/>
            <person name="McCann M.C."/>
            <person name="Ming R."/>
            <person name="Peterson D.G."/>
            <person name="Mehboob-ur-Rahman"/>
            <person name="Ware D."/>
            <person name="Westhoff P."/>
            <person name="Mayer K.F."/>
            <person name="Messing J."/>
            <person name="Rokhsar D.S."/>
        </authorList>
    </citation>
    <scope>NUCLEOTIDE SEQUENCE [LARGE SCALE GENOMIC DNA]</scope>
    <source>
        <strain evidence="7">cv. BTx623</strain>
    </source>
</reference>
<evidence type="ECO:0000256" key="4">
    <source>
        <dbReference type="SAM" id="Phobius"/>
    </source>
</evidence>
<dbReference type="OMA" id="FATHKLV"/>
<dbReference type="Pfam" id="PF24570">
    <property type="entry name" value="BACK_BPM_SPOP"/>
    <property type="match status" value="1"/>
</dbReference>
<evidence type="ECO:0000259" key="5">
    <source>
        <dbReference type="PROSITE" id="PS50097"/>
    </source>
</evidence>
<feature type="domain" description="BTB" evidence="5">
    <location>
        <begin position="78"/>
        <end position="145"/>
    </location>
</feature>
<evidence type="ECO:0000313" key="7">
    <source>
        <dbReference type="Proteomes" id="UP000000768"/>
    </source>
</evidence>
<dbReference type="InterPro" id="IPR056423">
    <property type="entry name" value="BACK_BPM_SPOP"/>
</dbReference>
<dbReference type="InterPro" id="IPR045005">
    <property type="entry name" value="BPM1-6"/>
</dbReference>
<dbReference type="Gene3D" id="3.30.710.10">
    <property type="entry name" value="Potassium Channel Kv1.1, Chain A"/>
    <property type="match status" value="1"/>
</dbReference>
<organism evidence="6 7">
    <name type="scientific">Sorghum bicolor</name>
    <name type="common">Sorghum</name>
    <name type="synonym">Sorghum vulgare</name>
    <dbReference type="NCBI Taxonomy" id="4558"/>
    <lineage>
        <taxon>Eukaryota</taxon>
        <taxon>Viridiplantae</taxon>
        <taxon>Streptophyta</taxon>
        <taxon>Embryophyta</taxon>
        <taxon>Tracheophyta</taxon>
        <taxon>Spermatophyta</taxon>
        <taxon>Magnoliopsida</taxon>
        <taxon>Liliopsida</taxon>
        <taxon>Poales</taxon>
        <taxon>Poaceae</taxon>
        <taxon>PACMAD clade</taxon>
        <taxon>Panicoideae</taxon>
        <taxon>Andropogonodae</taxon>
        <taxon>Andropogoneae</taxon>
        <taxon>Sorghinae</taxon>
        <taxon>Sorghum</taxon>
    </lineage>
</organism>
<evidence type="ECO:0000256" key="3">
    <source>
        <dbReference type="SAM" id="MobiDB-lite"/>
    </source>
</evidence>
<dbReference type="Gene3D" id="1.25.40.420">
    <property type="match status" value="1"/>
</dbReference>
<comment type="similarity">
    <text evidence="2">Belongs to the Tdpoz family.</text>
</comment>
<dbReference type="PROSITE" id="PS50097">
    <property type="entry name" value="BTB"/>
    <property type="match status" value="1"/>
</dbReference>
<dbReference type="eggNOG" id="KOG1987">
    <property type="taxonomic scope" value="Eukaryota"/>
</dbReference>